<accession>K3V9I6</accession>
<sequence length="267" mass="30499">MPTTSNFSTAFTCFANLPAELRLQIWETTVAQEQDAAIYTYPKDHRLEYDIEWPDQPMSHAMVETCRESQEVMRNTCIGTILMPLDPGALASLESLDERVDAIATLWPEQNTLEDLQACLMKRAEANERHRTKTIYIGISAVLCGNETDLGDLGFKVYDLDDTSLPQFLAEVITSYYGRRLHASNECFIKKLKAYWEENQAVRELRDTWDRLRSGKENVMPVLKPVVIFADFYRLFVGIETLIGSDQLSNGLYLDLFPEDDALMSEC</sequence>
<proteinExistence type="predicted"/>
<dbReference type="KEGG" id="fpu:FPSE_11151"/>
<protein>
    <recommendedName>
        <fullName evidence="1">2EXR domain-containing protein</fullName>
    </recommendedName>
</protein>
<keyword evidence="3" id="KW-1185">Reference proteome</keyword>
<dbReference type="AlphaFoldDB" id="K3V9I6"/>
<dbReference type="GeneID" id="20369768"/>
<comment type="caution">
    <text evidence="2">The sequence shown here is derived from an EMBL/GenBank/DDBJ whole genome shotgun (WGS) entry which is preliminary data.</text>
</comment>
<dbReference type="OrthoDB" id="3473305at2759"/>
<evidence type="ECO:0000313" key="2">
    <source>
        <dbReference type="EMBL" id="EKJ68663.1"/>
    </source>
</evidence>
<gene>
    <name evidence="2" type="ORF">FPSE_11151</name>
</gene>
<dbReference type="InterPro" id="IPR045518">
    <property type="entry name" value="2EXR"/>
</dbReference>
<feature type="domain" description="2EXR" evidence="1">
    <location>
        <begin position="11"/>
        <end position="73"/>
    </location>
</feature>
<reference evidence="2 3" key="1">
    <citation type="journal article" date="2012" name="PLoS Pathog.">
        <title>Comparative pathogenomics reveals horizontally acquired novel virulence genes in fungi infecting cereal hosts.</title>
        <authorList>
            <person name="Gardiner D.M."/>
            <person name="McDonald M.C."/>
            <person name="Covarelli L."/>
            <person name="Solomon P.S."/>
            <person name="Rusu A.G."/>
            <person name="Marshall M."/>
            <person name="Kazan K."/>
            <person name="Chakraborty S."/>
            <person name="McDonald B.A."/>
            <person name="Manners J.M."/>
        </authorList>
    </citation>
    <scope>NUCLEOTIDE SEQUENCE [LARGE SCALE GENOMIC DNA]</scope>
    <source>
        <strain evidence="2 3">CS3096</strain>
    </source>
</reference>
<dbReference type="HOGENOM" id="CLU_093222_0_0_1"/>
<dbReference type="Pfam" id="PF20150">
    <property type="entry name" value="2EXR"/>
    <property type="match status" value="1"/>
</dbReference>
<dbReference type="EMBL" id="AFNW01000400">
    <property type="protein sequence ID" value="EKJ68663.1"/>
    <property type="molecule type" value="Genomic_DNA"/>
</dbReference>
<dbReference type="eggNOG" id="ENOG502RJ5I">
    <property type="taxonomic scope" value="Eukaryota"/>
</dbReference>
<organism evidence="2 3">
    <name type="scientific">Fusarium pseudograminearum (strain CS3096)</name>
    <name type="common">Wheat and barley crown-rot fungus</name>
    <dbReference type="NCBI Taxonomy" id="1028729"/>
    <lineage>
        <taxon>Eukaryota</taxon>
        <taxon>Fungi</taxon>
        <taxon>Dikarya</taxon>
        <taxon>Ascomycota</taxon>
        <taxon>Pezizomycotina</taxon>
        <taxon>Sordariomycetes</taxon>
        <taxon>Hypocreomycetidae</taxon>
        <taxon>Hypocreales</taxon>
        <taxon>Nectriaceae</taxon>
        <taxon>Fusarium</taxon>
    </lineage>
</organism>
<dbReference type="Proteomes" id="UP000007978">
    <property type="component" value="Chromosome 2"/>
</dbReference>
<evidence type="ECO:0000313" key="3">
    <source>
        <dbReference type="Proteomes" id="UP000007978"/>
    </source>
</evidence>
<evidence type="ECO:0000259" key="1">
    <source>
        <dbReference type="Pfam" id="PF20150"/>
    </source>
</evidence>
<name>K3V9I6_FUSPC</name>
<dbReference type="RefSeq" id="XP_009262543.1">
    <property type="nucleotide sequence ID" value="XM_009264268.1"/>
</dbReference>